<protein>
    <submittedName>
        <fullName evidence="2">Uncharacterized protein</fullName>
    </submittedName>
</protein>
<feature type="signal peptide" evidence="1">
    <location>
        <begin position="1"/>
        <end position="22"/>
    </location>
</feature>
<dbReference type="EMBL" id="SDMK01000001">
    <property type="protein sequence ID" value="RXS97426.1"/>
    <property type="molecule type" value="Genomic_DNA"/>
</dbReference>
<dbReference type="RefSeq" id="WP_129207205.1">
    <property type="nucleotide sequence ID" value="NZ_BMGU01000001.1"/>
</dbReference>
<accession>A0A4Q1SIJ8</accession>
<name>A0A4Q1SIJ8_9BACT</name>
<dbReference type="Proteomes" id="UP000290253">
    <property type="component" value="Unassembled WGS sequence"/>
</dbReference>
<keyword evidence="1" id="KW-0732">Signal</keyword>
<evidence type="ECO:0000256" key="1">
    <source>
        <dbReference type="SAM" id="SignalP"/>
    </source>
</evidence>
<dbReference type="OrthoDB" id="121046at2"/>
<dbReference type="AlphaFoldDB" id="A0A4Q1SIJ8"/>
<evidence type="ECO:0000313" key="2">
    <source>
        <dbReference type="EMBL" id="RXS97426.1"/>
    </source>
</evidence>
<organism evidence="2 3">
    <name type="scientific">Silvibacterium dinghuense</name>
    <dbReference type="NCBI Taxonomy" id="1560006"/>
    <lineage>
        <taxon>Bacteria</taxon>
        <taxon>Pseudomonadati</taxon>
        <taxon>Acidobacteriota</taxon>
        <taxon>Terriglobia</taxon>
        <taxon>Terriglobales</taxon>
        <taxon>Acidobacteriaceae</taxon>
        <taxon>Silvibacterium</taxon>
    </lineage>
</organism>
<proteinExistence type="predicted"/>
<sequence>MKRFAVAAFVVVAGLFASSLHAQNTEVRFTVPFNFIVSGKTLPAGTYRIYAHPDSVLIIENVNRPVGALSYISFEGAPSTPQEALVFHKCGDLYFLHEIDSSTTIVNGELPTSKAEKQAGRMVASAAPQNVTIALKK</sequence>
<reference evidence="2 3" key="1">
    <citation type="journal article" date="2016" name="Int. J. Syst. Evol. Microbiol.">
        <title>Acidipila dinghuensis sp. nov., an acidobacterium isolated from forest soil.</title>
        <authorList>
            <person name="Jiang Y.W."/>
            <person name="Wang J."/>
            <person name="Chen M.H."/>
            <person name="Lv Y.Y."/>
            <person name="Qiu L.H."/>
        </authorList>
    </citation>
    <scope>NUCLEOTIDE SEQUENCE [LARGE SCALE GENOMIC DNA]</scope>
    <source>
        <strain evidence="2 3">DHOF10</strain>
    </source>
</reference>
<comment type="caution">
    <text evidence="2">The sequence shown here is derived from an EMBL/GenBank/DDBJ whole genome shotgun (WGS) entry which is preliminary data.</text>
</comment>
<keyword evidence="3" id="KW-1185">Reference proteome</keyword>
<gene>
    <name evidence="2" type="ORF">ESZ00_05885</name>
</gene>
<feature type="chain" id="PRO_5020844280" evidence="1">
    <location>
        <begin position="23"/>
        <end position="137"/>
    </location>
</feature>
<evidence type="ECO:0000313" key="3">
    <source>
        <dbReference type="Proteomes" id="UP000290253"/>
    </source>
</evidence>